<evidence type="ECO:0000313" key="2">
    <source>
        <dbReference type="EMBL" id="TSB04567.1"/>
    </source>
</evidence>
<sequence>MSQFLELQVDIMITLWVRSHGSGKGYSKHQLLEAERRSKNTKIGPVSKARVDAALDDLIGRGHVCEDDLDENAEVLFKITKKGIFWIEDWHRVEKVNGGFLFHRRRDGQIFVDSTYNEVVQRKLKSAAVQVDSIKNADAHFWTKWGAILTGISIFVAIVLAAIF</sequence>
<proteinExistence type="predicted"/>
<keyword evidence="1" id="KW-0472">Membrane</keyword>
<dbReference type="AlphaFoldDB" id="A0A553WIN8"/>
<keyword evidence="1" id="KW-1133">Transmembrane helix</keyword>
<protein>
    <submittedName>
        <fullName evidence="2">Uncharacterized protein</fullName>
    </submittedName>
</protein>
<accession>A0A553WIN8</accession>
<evidence type="ECO:0000313" key="3">
    <source>
        <dbReference type="Proteomes" id="UP000320160"/>
    </source>
</evidence>
<dbReference type="RefSeq" id="WP_143775455.1">
    <property type="nucleotide sequence ID" value="NZ_VKKU01000001.1"/>
</dbReference>
<dbReference type="EMBL" id="VKKU01000001">
    <property type="protein sequence ID" value="TSB04567.1"/>
    <property type="molecule type" value="Genomic_DNA"/>
</dbReference>
<name>A0A553WIN8_9SPHN</name>
<dbReference type="Proteomes" id="UP000320160">
    <property type="component" value="Unassembled WGS sequence"/>
</dbReference>
<evidence type="ECO:0000256" key="1">
    <source>
        <dbReference type="SAM" id="Phobius"/>
    </source>
</evidence>
<organism evidence="2 3">
    <name type="scientific">Sphingorhabdus contaminans</name>
    <dbReference type="NCBI Taxonomy" id="1343899"/>
    <lineage>
        <taxon>Bacteria</taxon>
        <taxon>Pseudomonadati</taxon>
        <taxon>Pseudomonadota</taxon>
        <taxon>Alphaproteobacteria</taxon>
        <taxon>Sphingomonadales</taxon>
        <taxon>Sphingomonadaceae</taxon>
        <taxon>Sphingorhabdus</taxon>
    </lineage>
</organism>
<feature type="transmembrane region" description="Helical" evidence="1">
    <location>
        <begin position="145"/>
        <end position="163"/>
    </location>
</feature>
<keyword evidence="1" id="KW-0812">Transmembrane</keyword>
<keyword evidence="3" id="KW-1185">Reference proteome</keyword>
<gene>
    <name evidence="2" type="ORF">FOM92_03890</name>
</gene>
<comment type="caution">
    <text evidence="2">The sequence shown here is derived from an EMBL/GenBank/DDBJ whole genome shotgun (WGS) entry which is preliminary data.</text>
</comment>
<reference evidence="2 3" key="1">
    <citation type="submission" date="2019-07" db="EMBL/GenBank/DDBJ databases">
        <authorList>
            <person name="Park M."/>
        </authorList>
    </citation>
    <scope>NUCLEOTIDE SEQUENCE [LARGE SCALE GENOMIC DNA]</scope>
    <source>
        <strain evidence="2 3">KCTC32445</strain>
    </source>
</reference>